<dbReference type="Gene3D" id="1.10.260.40">
    <property type="entry name" value="lambda repressor-like DNA-binding domains"/>
    <property type="match status" value="1"/>
</dbReference>
<keyword evidence="3" id="KW-1185">Reference proteome</keyword>
<protein>
    <submittedName>
        <fullName evidence="2">Transcriptional regulator, XRE family</fullName>
    </submittedName>
</protein>
<dbReference type="Proteomes" id="UP000001695">
    <property type="component" value="Chromosome"/>
</dbReference>
<dbReference type="STRING" id="395963.Bind_3563"/>
<dbReference type="PROSITE" id="PS50943">
    <property type="entry name" value="HTH_CROC1"/>
    <property type="match status" value="1"/>
</dbReference>
<dbReference type="AlphaFoldDB" id="B2IG46"/>
<reference evidence="2 3" key="2">
    <citation type="journal article" date="2010" name="J. Bacteriol.">
        <title>Complete genome sequence of Beijerinckia indica subsp. indica.</title>
        <authorList>
            <person name="Tamas I."/>
            <person name="Dedysh S.N."/>
            <person name="Liesack W."/>
            <person name="Stott M.B."/>
            <person name="Alam M."/>
            <person name="Murrell J.C."/>
            <person name="Dunfield P.F."/>
        </authorList>
    </citation>
    <scope>NUCLEOTIDE SEQUENCE [LARGE SCALE GENOMIC DNA]</scope>
    <source>
        <strain evidence="3">ATCC 9039 / DSM 1715 / NCIMB 8712</strain>
    </source>
</reference>
<dbReference type="HOGENOM" id="CLU_2551654_0_0_5"/>
<dbReference type="InterPro" id="IPR010982">
    <property type="entry name" value="Lambda_DNA-bd_dom_sf"/>
</dbReference>
<dbReference type="Pfam" id="PF13560">
    <property type="entry name" value="HTH_31"/>
    <property type="match status" value="1"/>
</dbReference>
<reference evidence="3" key="1">
    <citation type="submission" date="2008-03" db="EMBL/GenBank/DDBJ databases">
        <title>Complete sequence of chromosome of Beijerinckia indica subsp. indica ATCC 9039.</title>
        <authorList>
            <consortium name="US DOE Joint Genome Institute"/>
            <person name="Copeland A."/>
            <person name="Lucas S."/>
            <person name="Lapidus A."/>
            <person name="Glavina del Rio T."/>
            <person name="Dalin E."/>
            <person name="Tice H."/>
            <person name="Bruce D."/>
            <person name="Goodwin L."/>
            <person name="Pitluck S."/>
            <person name="LaButti K."/>
            <person name="Schmutz J."/>
            <person name="Larimer F."/>
            <person name="Land M."/>
            <person name="Hauser L."/>
            <person name="Kyrpides N."/>
            <person name="Mikhailova N."/>
            <person name="Dunfield P.F."/>
            <person name="Dedysh S.N."/>
            <person name="Liesack W."/>
            <person name="Saw J.H."/>
            <person name="Alam M."/>
            <person name="Chen Y."/>
            <person name="Murrell J.C."/>
            <person name="Richardson P."/>
        </authorList>
    </citation>
    <scope>NUCLEOTIDE SEQUENCE [LARGE SCALE GENOMIC DNA]</scope>
    <source>
        <strain evidence="3">ATCC 9039 / DSM 1715 / NCIMB 8712</strain>
    </source>
</reference>
<feature type="domain" description="HTH cro/C1-type" evidence="1">
    <location>
        <begin position="19"/>
        <end position="73"/>
    </location>
</feature>
<dbReference type="InterPro" id="IPR001387">
    <property type="entry name" value="Cro/C1-type_HTH"/>
</dbReference>
<accession>B2IG46</accession>
<evidence type="ECO:0000259" key="1">
    <source>
        <dbReference type="PROSITE" id="PS50943"/>
    </source>
</evidence>
<dbReference type="RefSeq" id="WP_012386468.1">
    <property type="nucleotide sequence ID" value="NC_010581.1"/>
</dbReference>
<dbReference type="SMART" id="SM00530">
    <property type="entry name" value="HTH_XRE"/>
    <property type="match status" value="1"/>
</dbReference>
<dbReference type="GO" id="GO:0003677">
    <property type="term" value="F:DNA binding"/>
    <property type="evidence" value="ECO:0007669"/>
    <property type="project" value="InterPro"/>
</dbReference>
<dbReference type="OrthoDB" id="8448583at2"/>
<dbReference type="eggNOG" id="ENOG502ZD8P">
    <property type="taxonomic scope" value="Bacteria"/>
</dbReference>
<dbReference type="KEGG" id="bid:Bind_3563"/>
<dbReference type="EMBL" id="CP001016">
    <property type="protein sequence ID" value="ACB97120.1"/>
    <property type="molecule type" value="Genomic_DNA"/>
</dbReference>
<gene>
    <name evidence="2" type="ordered locus">Bind_3563</name>
</gene>
<organism evidence="2 3">
    <name type="scientific">Beijerinckia indica subsp. indica (strain ATCC 9039 / DSM 1715 / NCIMB 8712)</name>
    <dbReference type="NCBI Taxonomy" id="395963"/>
    <lineage>
        <taxon>Bacteria</taxon>
        <taxon>Pseudomonadati</taxon>
        <taxon>Pseudomonadota</taxon>
        <taxon>Alphaproteobacteria</taxon>
        <taxon>Hyphomicrobiales</taxon>
        <taxon>Beijerinckiaceae</taxon>
        <taxon>Beijerinckia</taxon>
    </lineage>
</organism>
<sequence length="80" mass="9272">MIINFPEIDPADRAVGLRVRKWREKRGMSLAELAAALHLTRSEMIRAEDGRAHLSATQLYAATLHLHIPMRLLFEDYEMR</sequence>
<dbReference type="SUPFAM" id="SSF47413">
    <property type="entry name" value="lambda repressor-like DNA-binding domains"/>
    <property type="match status" value="1"/>
</dbReference>
<name>B2IG46_BEII9</name>
<proteinExistence type="predicted"/>
<evidence type="ECO:0000313" key="3">
    <source>
        <dbReference type="Proteomes" id="UP000001695"/>
    </source>
</evidence>
<evidence type="ECO:0000313" key="2">
    <source>
        <dbReference type="EMBL" id="ACB97120.1"/>
    </source>
</evidence>